<dbReference type="GO" id="GO:0016874">
    <property type="term" value="F:ligase activity"/>
    <property type="evidence" value="ECO:0007669"/>
    <property type="project" value="UniProtKB-KW"/>
</dbReference>
<dbReference type="Proteomes" id="UP000307956">
    <property type="component" value="Unassembled WGS sequence"/>
</dbReference>
<keyword evidence="1" id="KW-0436">Ligase</keyword>
<keyword evidence="2" id="KW-1185">Reference proteome</keyword>
<proteinExistence type="predicted"/>
<gene>
    <name evidence="1" type="ORF">E6O51_16805</name>
</gene>
<reference evidence="1 2" key="1">
    <citation type="submission" date="2019-04" db="EMBL/GenBank/DDBJ databases">
        <title>Azoarcus rhizosphaerae sp. nov. isolated from rhizosphere of Ficus religiosa.</title>
        <authorList>
            <person name="Lin S.-Y."/>
            <person name="Hameed A."/>
            <person name="Hsu Y.-H."/>
            <person name="Young C.-C."/>
        </authorList>
    </citation>
    <scope>NUCLEOTIDE SEQUENCE [LARGE SCALE GENOMIC DNA]</scope>
    <source>
        <strain evidence="1 2">CC-YHH848</strain>
    </source>
</reference>
<dbReference type="EMBL" id="SSOD01000015">
    <property type="protein sequence ID" value="THF58648.1"/>
    <property type="molecule type" value="Genomic_DNA"/>
</dbReference>
<sequence>MGTRRRNFRVSRQCDSPWFGKTCGCRLSSRAMSTHPDLPPGSRCVRNVRRDFAEWHRGRPRYALWALDVDVPALQQRMHAAQAHLDGLLLDGYRRQPHVTLSLCGFPSAEPRHADDFGAAALEAQLAALRAARPAPFEIGIGALDSFASAPYLTVNDTDGRIAALRACLAAGDLNRPDGRYTPHVTVGLYADAWPAEAVRPRLASFAPGAALRLRVGGIGLFGYAAADIGGPLARIADYDFASGMLRWHDALPFSC</sequence>
<dbReference type="SUPFAM" id="SSF55144">
    <property type="entry name" value="LigT-like"/>
    <property type="match status" value="1"/>
</dbReference>
<accession>A0A4S4AH91</accession>
<name>A0A4S4AH91_9RHOO</name>
<dbReference type="Pfam" id="PF13563">
    <property type="entry name" value="2_5_RNA_ligase2"/>
    <property type="match status" value="1"/>
</dbReference>
<dbReference type="InterPro" id="IPR009097">
    <property type="entry name" value="Cyclic_Pdiesterase"/>
</dbReference>
<evidence type="ECO:0000313" key="1">
    <source>
        <dbReference type="EMBL" id="THF58648.1"/>
    </source>
</evidence>
<organism evidence="1 2">
    <name type="scientific">Pseudothauera rhizosphaerae</name>
    <dbReference type="NCBI Taxonomy" id="2565932"/>
    <lineage>
        <taxon>Bacteria</taxon>
        <taxon>Pseudomonadati</taxon>
        <taxon>Pseudomonadota</taxon>
        <taxon>Betaproteobacteria</taxon>
        <taxon>Rhodocyclales</taxon>
        <taxon>Zoogloeaceae</taxon>
        <taxon>Pseudothauera</taxon>
    </lineage>
</organism>
<dbReference type="OrthoDB" id="5540889at2"/>
<dbReference type="Gene3D" id="3.90.1140.10">
    <property type="entry name" value="Cyclic phosphodiesterase"/>
    <property type="match status" value="1"/>
</dbReference>
<evidence type="ECO:0000313" key="2">
    <source>
        <dbReference type="Proteomes" id="UP000307956"/>
    </source>
</evidence>
<comment type="caution">
    <text evidence="1">The sequence shown here is derived from an EMBL/GenBank/DDBJ whole genome shotgun (WGS) entry which is preliminary data.</text>
</comment>
<protein>
    <submittedName>
        <fullName evidence="1">2'-5' RNA ligase family protein</fullName>
    </submittedName>
</protein>
<dbReference type="AlphaFoldDB" id="A0A4S4AH91"/>